<accession>A0A0H5Q461</accession>
<sequence length="82" mass="9327">MTDTRGYLERTAKWENIRVLVSITNTGDRLWSIWYKPTGVAWDRAHCLRRGTLAGLKTLPDVDACLSAASHAIEQLQDDRLQ</sequence>
<proteinExistence type="predicted"/>
<name>A0A0H5Q461_9ZZZZ</name>
<dbReference type="EMBL" id="LN853578">
    <property type="protein sequence ID" value="CRY96205.1"/>
    <property type="molecule type" value="Genomic_DNA"/>
</dbReference>
<organism evidence="1">
    <name type="scientific">uncultured prokaryote</name>
    <dbReference type="NCBI Taxonomy" id="198431"/>
    <lineage>
        <taxon>unclassified sequences</taxon>
        <taxon>environmental samples</taxon>
    </lineage>
</organism>
<reference evidence="1" key="2">
    <citation type="submission" date="2015-07" db="EMBL/GenBank/DDBJ databases">
        <title>Plasmids, circular viruses and viroids from rat gut.</title>
        <authorList>
            <person name="Jorgensen T.J."/>
            <person name="Hansen M.A."/>
            <person name="Xu Z."/>
            <person name="Tabak M.A."/>
            <person name="Sorensen S.J."/>
            <person name="Hansen L.H."/>
        </authorList>
    </citation>
    <scope>NUCLEOTIDE SEQUENCE</scope>
    <source>
        <strain evidence="1">RGFK0982</strain>
    </source>
</reference>
<dbReference type="AlphaFoldDB" id="A0A0H5Q461"/>
<reference evidence="1" key="1">
    <citation type="submission" date="2015-06" db="EMBL/GenBank/DDBJ databases">
        <authorList>
            <person name="Joergensen T."/>
        </authorList>
    </citation>
    <scope>NUCLEOTIDE SEQUENCE</scope>
    <source>
        <strain evidence="1">RGFK0982</strain>
    </source>
</reference>
<protein>
    <submittedName>
        <fullName evidence="1">Uncharacterized protein</fullName>
    </submittedName>
</protein>
<evidence type="ECO:0000313" key="1">
    <source>
        <dbReference type="EMBL" id="CRY96205.1"/>
    </source>
</evidence>